<dbReference type="Gene3D" id="3.40.50.300">
    <property type="entry name" value="P-loop containing nucleotide triphosphate hydrolases"/>
    <property type="match status" value="1"/>
</dbReference>
<keyword evidence="3" id="KW-0064">Aspartyl protease</keyword>
<dbReference type="InterPro" id="IPR003593">
    <property type="entry name" value="AAA+_ATPase"/>
</dbReference>
<dbReference type="GO" id="GO:0005524">
    <property type="term" value="F:ATP binding"/>
    <property type="evidence" value="ECO:0007669"/>
    <property type="project" value="InterPro"/>
</dbReference>
<comment type="caution">
    <text evidence="6">The sequence shown here is derived from an EMBL/GenBank/DDBJ whole genome shotgun (WGS) entry which is preliminary data.</text>
</comment>
<evidence type="ECO:0000256" key="3">
    <source>
        <dbReference type="ARBA" id="ARBA00022750"/>
    </source>
</evidence>
<keyword evidence="2" id="KW-0645">Protease</keyword>
<dbReference type="SUPFAM" id="SSF50630">
    <property type="entry name" value="Acid proteases"/>
    <property type="match status" value="1"/>
</dbReference>
<protein>
    <recommendedName>
        <fullName evidence="5">Peptidase A1 domain-containing protein</fullName>
    </recommendedName>
</protein>
<dbReference type="Gene3D" id="2.40.70.10">
    <property type="entry name" value="Acid Proteases"/>
    <property type="match status" value="1"/>
</dbReference>
<dbReference type="Pfam" id="PF00004">
    <property type="entry name" value="AAA"/>
    <property type="match status" value="1"/>
</dbReference>
<sequence>MIRLRCSRESAGHSHPLRHFLSIFKRRYNGAIASKDSVILVLEGCSDIDAQQLMVVEGVVEHAVASGPLVCLVPIIKKADAPAFIDGFLELGALDDAQRLDFFSRKLPSCAARTAADLTEGMLVCDLAGVYRFACLKAIDRGAPSPVCADVVRAVAQLQRKPSDVPPVLAGRPCVCSGSPSSGEHTSSSPLEAFFGSQTQVKLLEREIVAKFGPGLPRGFYSVLITGMSGCGKTYLSNLLARAISARSVLRLKASDILSSLVGASEAKLAKSLLDIRKEPGPFAVIIDDVESIAPADASSVSGTVQRLLVTLIQYGIDDAGWGVLLTTALDAGAVHPRLREKSLEVQLEPTLDPLSAEKLYKKCAPGLPVPESGIGFTSPAEIVCKAREAACDSVPALPRESVDMPIKQAEDRSLAEFVFDGHKVYVLPDTGGAKTYALDEKSFGEATCRTYATGCYPCPEERCAEIRKTNLTARFLDGTTFTYFRYTTNLNVKLGSGTEVDVIYNLGLVKDYSPKTFHPHPIVGLRREPSFSSGRYSFIHQLVRGSSGAIRKMVFSLAYPRTTTDVGHFTAGGDPDPDWHAPFMNLQQRDEEAWTLKIEEAGYRSGKESEAAHIKESRVLFDSGAGIIIGPKSEVRTLWDFIGKFVKFTGGVILKTIDCSDVSKLPDIWFDIKADDDVGLTTRLFVEGRDYSAPSTVSEECTIDIVGIDIGHLLPYGWIVGAPLFKGHFVQFSYDSETIGFAKKKI</sequence>
<reference evidence="6 7" key="1">
    <citation type="submission" date="2020-04" db="EMBL/GenBank/DDBJ databases">
        <title>Perkinsus chesapeaki whole genome sequence.</title>
        <authorList>
            <person name="Bogema D.R."/>
        </authorList>
    </citation>
    <scope>NUCLEOTIDE SEQUENCE [LARGE SCALE GENOMIC DNA]</scope>
    <source>
        <strain evidence="6">ATCC PRA-425</strain>
    </source>
</reference>
<dbReference type="InterPro" id="IPR021109">
    <property type="entry name" value="Peptidase_aspartic_dom_sf"/>
</dbReference>
<keyword evidence="7" id="KW-1185">Reference proteome</keyword>
<organism evidence="6 7">
    <name type="scientific">Perkinsus chesapeaki</name>
    <name type="common">Clam parasite</name>
    <name type="synonym">Perkinsus andrewsi</name>
    <dbReference type="NCBI Taxonomy" id="330153"/>
    <lineage>
        <taxon>Eukaryota</taxon>
        <taxon>Sar</taxon>
        <taxon>Alveolata</taxon>
        <taxon>Perkinsozoa</taxon>
        <taxon>Perkinsea</taxon>
        <taxon>Perkinsida</taxon>
        <taxon>Perkinsidae</taxon>
        <taxon>Perkinsus</taxon>
    </lineage>
</organism>
<comment type="similarity">
    <text evidence="1">Belongs to the peptidase A1 family.</text>
</comment>
<keyword evidence="4" id="KW-0378">Hydrolase</keyword>
<dbReference type="GO" id="GO:0004190">
    <property type="term" value="F:aspartic-type endopeptidase activity"/>
    <property type="evidence" value="ECO:0007669"/>
    <property type="project" value="UniProtKB-KW"/>
</dbReference>
<dbReference type="PANTHER" id="PTHR47966:SF51">
    <property type="entry name" value="BETA-SITE APP-CLEAVING ENZYME, ISOFORM A-RELATED"/>
    <property type="match status" value="1"/>
</dbReference>
<evidence type="ECO:0000256" key="4">
    <source>
        <dbReference type="ARBA" id="ARBA00022801"/>
    </source>
</evidence>
<evidence type="ECO:0000256" key="2">
    <source>
        <dbReference type="ARBA" id="ARBA00022670"/>
    </source>
</evidence>
<evidence type="ECO:0000313" key="6">
    <source>
        <dbReference type="EMBL" id="KAF4673174.1"/>
    </source>
</evidence>
<accession>A0A7J6MNU2</accession>
<dbReference type="SMART" id="SM00382">
    <property type="entry name" value="AAA"/>
    <property type="match status" value="1"/>
</dbReference>
<dbReference type="AlphaFoldDB" id="A0A7J6MNU2"/>
<evidence type="ECO:0000259" key="5">
    <source>
        <dbReference type="PROSITE" id="PS51767"/>
    </source>
</evidence>
<dbReference type="InterPro" id="IPR027417">
    <property type="entry name" value="P-loop_NTPase"/>
</dbReference>
<dbReference type="PANTHER" id="PTHR47966">
    <property type="entry name" value="BETA-SITE APP-CLEAVING ENZYME, ISOFORM A-RELATED"/>
    <property type="match status" value="1"/>
</dbReference>
<dbReference type="InterPro" id="IPR001461">
    <property type="entry name" value="Aspartic_peptidase_A1"/>
</dbReference>
<dbReference type="CDD" id="cd05471">
    <property type="entry name" value="pepsin_like"/>
    <property type="match status" value="1"/>
</dbReference>
<dbReference type="GO" id="GO:0006508">
    <property type="term" value="P:proteolysis"/>
    <property type="evidence" value="ECO:0007669"/>
    <property type="project" value="UniProtKB-KW"/>
</dbReference>
<evidence type="ECO:0000256" key="1">
    <source>
        <dbReference type="ARBA" id="ARBA00007447"/>
    </source>
</evidence>
<dbReference type="InterPro" id="IPR034164">
    <property type="entry name" value="Pepsin-like_dom"/>
</dbReference>
<feature type="domain" description="Peptidase A1" evidence="5">
    <location>
        <begin position="412"/>
        <end position="743"/>
    </location>
</feature>
<proteinExistence type="inferred from homology"/>
<evidence type="ECO:0000313" key="7">
    <source>
        <dbReference type="Proteomes" id="UP000591131"/>
    </source>
</evidence>
<name>A0A7J6MNU2_PERCH</name>
<dbReference type="EMBL" id="JAAPAO010000089">
    <property type="protein sequence ID" value="KAF4673174.1"/>
    <property type="molecule type" value="Genomic_DNA"/>
</dbReference>
<dbReference type="InterPro" id="IPR033121">
    <property type="entry name" value="PEPTIDASE_A1"/>
</dbReference>
<dbReference type="OrthoDB" id="437563at2759"/>
<dbReference type="Pfam" id="PF00026">
    <property type="entry name" value="Asp"/>
    <property type="match status" value="1"/>
</dbReference>
<dbReference type="InterPro" id="IPR003959">
    <property type="entry name" value="ATPase_AAA_core"/>
</dbReference>
<dbReference type="Proteomes" id="UP000591131">
    <property type="component" value="Unassembled WGS sequence"/>
</dbReference>
<dbReference type="SUPFAM" id="SSF52540">
    <property type="entry name" value="P-loop containing nucleoside triphosphate hydrolases"/>
    <property type="match status" value="1"/>
</dbReference>
<dbReference type="GO" id="GO:0016887">
    <property type="term" value="F:ATP hydrolysis activity"/>
    <property type="evidence" value="ECO:0007669"/>
    <property type="project" value="InterPro"/>
</dbReference>
<dbReference type="PROSITE" id="PS51767">
    <property type="entry name" value="PEPTIDASE_A1"/>
    <property type="match status" value="1"/>
</dbReference>
<gene>
    <name evidence="6" type="ORF">FOL47_010883</name>
</gene>